<feature type="region of interest" description="Disordered" evidence="1">
    <location>
        <begin position="1"/>
        <end position="55"/>
    </location>
</feature>
<dbReference type="EMBL" id="JARYGX010000019">
    <property type="protein sequence ID" value="MDH7453336.1"/>
    <property type="molecule type" value="Genomic_DNA"/>
</dbReference>
<feature type="transmembrane region" description="Helical" evidence="2">
    <location>
        <begin position="127"/>
        <end position="145"/>
    </location>
</feature>
<dbReference type="Proteomes" id="UP001160550">
    <property type="component" value="Unassembled WGS sequence"/>
</dbReference>
<sequence>MSAATENDMETSNARYAHIPGWGSDLPRENRPAVPMERTPPRLDVPWSDPPPQQPMTVEVLKSVERPEHSRTFGTRLPPRGLSGAIRRAAFRRSENDIGHWLMLIAADRVNIVEGLCEDARRSPAKAAITVLGIGAVALAAWGLLRRS</sequence>
<evidence type="ECO:0000256" key="2">
    <source>
        <dbReference type="SAM" id="Phobius"/>
    </source>
</evidence>
<reference evidence="3" key="1">
    <citation type="journal article" date="2007" name="Int. J. Syst. Evol. Microbiol.">
        <title>Luteimonas composti sp. nov., a moderately thermophilic bacterium isolated from food waste.</title>
        <authorList>
            <person name="Young C.C."/>
            <person name="Kampfer P."/>
            <person name="Chen W.M."/>
            <person name="Yen W.S."/>
            <person name="Arun A.B."/>
            <person name="Lai W.A."/>
            <person name="Shen F.T."/>
            <person name="Rekha P.D."/>
            <person name="Lin K.Y."/>
            <person name="Chou J.H."/>
        </authorList>
    </citation>
    <scope>NUCLEOTIDE SEQUENCE</scope>
    <source>
        <strain evidence="3">CC-YY355</strain>
    </source>
</reference>
<keyword evidence="4" id="KW-1185">Reference proteome</keyword>
<proteinExistence type="predicted"/>
<keyword evidence="2" id="KW-0472">Membrane</keyword>
<evidence type="ECO:0000313" key="3">
    <source>
        <dbReference type="EMBL" id="MDH7453336.1"/>
    </source>
</evidence>
<dbReference type="RefSeq" id="WP_280942539.1">
    <property type="nucleotide sequence ID" value="NZ_JARYGX010000019.1"/>
</dbReference>
<comment type="caution">
    <text evidence="3">The sequence shown here is derived from an EMBL/GenBank/DDBJ whole genome shotgun (WGS) entry which is preliminary data.</text>
</comment>
<evidence type="ECO:0000256" key="1">
    <source>
        <dbReference type="SAM" id="MobiDB-lite"/>
    </source>
</evidence>
<protein>
    <submittedName>
        <fullName evidence="3">Uncharacterized protein</fullName>
    </submittedName>
</protein>
<accession>A0ABT6MRS2</accession>
<gene>
    <name evidence="3" type="ORF">QF205_09695</name>
</gene>
<keyword evidence="2" id="KW-1133">Transmembrane helix</keyword>
<name>A0ABT6MRS2_9GAMM</name>
<reference evidence="3" key="2">
    <citation type="submission" date="2023-04" db="EMBL/GenBank/DDBJ databases">
        <authorList>
            <person name="Sun J.-Q."/>
        </authorList>
    </citation>
    <scope>NUCLEOTIDE SEQUENCE</scope>
    <source>
        <strain evidence="3">CC-YY355</strain>
    </source>
</reference>
<evidence type="ECO:0000313" key="4">
    <source>
        <dbReference type="Proteomes" id="UP001160550"/>
    </source>
</evidence>
<keyword evidence="2" id="KW-0812">Transmembrane</keyword>
<organism evidence="3 4">
    <name type="scientific">Luteimonas composti</name>
    <dbReference type="NCBI Taxonomy" id="398257"/>
    <lineage>
        <taxon>Bacteria</taxon>
        <taxon>Pseudomonadati</taxon>
        <taxon>Pseudomonadota</taxon>
        <taxon>Gammaproteobacteria</taxon>
        <taxon>Lysobacterales</taxon>
        <taxon>Lysobacteraceae</taxon>
        <taxon>Luteimonas</taxon>
    </lineage>
</organism>